<dbReference type="Proteomes" id="UP000177698">
    <property type="component" value="Unassembled WGS sequence"/>
</dbReference>
<keyword evidence="1" id="KW-0472">Membrane</keyword>
<name>A0A1F7I9N7_9BACT</name>
<dbReference type="EMBL" id="MGAG01000030">
    <property type="protein sequence ID" value="OGK40049.1"/>
    <property type="molecule type" value="Genomic_DNA"/>
</dbReference>
<evidence type="ECO:0000313" key="3">
    <source>
        <dbReference type="Proteomes" id="UP000177698"/>
    </source>
</evidence>
<keyword evidence="1" id="KW-0812">Transmembrane</keyword>
<dbReference type="Pfam" id="PF18926">
    <property type="entry name" value="DUF5676"/>
    <property type="match status" value="1"/>
</dbReference>
<dbReference type="STRING" id="1802056.A2954_01920"/>
<organism evidence="2 3">
    <name type="scientific">Candidatus Roizmanbacteria bacterium RIFCSPLOWO2_01_FULL_37_12</name>
    <dbReference type="NCBI Taxonomy" id="1802056"/>
    <lineage>
        <taxon>Bacteria</taxon>
        <taxon>Candidatus Roizmaniibacteriota</taxon>
    </lineage>
</organism>
<feature type="transmembrane region" description="Helical" evidence="1">
    <location>
        <begin position="6"/>
        <end position="27"/>
    </location>
</feature>
<gene>
    <name evidence="2" type="ORF">A2954_01920</name>
</gene>
<reference evidence="2 3" key="1">
    <citation type="journal article" date="2016" name="Nat. Commun.">
        <title>Thousands of microbial genomes shed light on interconnected biogeochemical processes in an aquifer system.</title>
        <authorList>
            <person name="Anantharaman K."/>
            <person name="Brown C.T."/>
            <person name="Hug L.A."/>
            <person name="Sharon I."/>
            <person name="Castelle C.J."/>
            <person name="Probst A.J."/>
            <person name="Thomas B.C."/>
            <person name="Singh A."/>
            <person name="Wilkins M.J."/>
            <person name="Karaoz U."/>
            <person name="Brodie E.L."/>
            <person name="Williams K.H."/>
            <person name="Hubbard S.S."/>
            <person name="Banfield J.F."/>
        </authorList>
    </citation>
    <scope>NUCLEOTIDE SEQUENCE [LARGE SCALE GENOMIC DNA]</scope>
</reference>
<dbReference type="InterPro" id="IPR044020">
    <property type="entry name" value="DUF5676"/>
</dbReference>
<comment type="caution">
    <text evidence="2">The sequence shown here is derived from an EMBL/GenBank/DDBJ whole genome shotgun (WGS) entry which is preliminary data.</text>
</comment>
<evidence type="ECO:0000256" key="1">
    <source>
        <dbReference type="SAM" id="Phobius"/>
    </source>
</evidence>
<evidence type="ECO:0000313" key="2">
    <source>
        <dbReference type="EMBL" id="OGK40049.1"/>
    </source>
</evidence>
<dbReference type="AlphaFoldDB" id="A0A1F7I9N7"/>
<proteinExistence type="predicted"/>
<keyword evidence="1" id="KW-1133">Transmembrane helix</keyword>
<accession>A0A1F7I9N7</accession>
<protein>
    <submittedName>
        <fullName evidence="2">Uncharacterized protein</fullName>
    </submittedName>
</protein>
<sequence length="89" mass="10344">MKTNKMVLANAFALTIGFSYIVCRLLVSLFPELMMQISKSWFHLVDLTRIRRLDLSLNLFMLGLISSVVTAWIFGYFLGWSIEFFSKNK</sequence>
<feature type="transmembrane region" description="Helical" evidence="1">
    <location>
        <begin position="59"/>
        <end position="82"/>
    </location>
</feature>